<protein>
    <submittedName>
        <fullName evidence="2">LAFE_0A03576g1_1</fullName>
    </submittedName>
</protein>
<evidence type="ECO:0000256" key="1">
    <source>
        <dbReference type="SAM" id="MobiDB-lite"/>
    </source>
</evidence>
<dbReference type="Proteomes" id="UP000190831">
    <property type="component" value="Chromosome A"/>
</dbReference>
<proteinExistence type="predicted"/>
<gene>
    <name evidence="2" type="ORF">LAFE_0A03576G</name>
</gene>
<keyword evidence="3" id="KW-1185">Reference proteome</keyword>
<organism evidence="2 3">
    <name type="scientific">Lachancea fermentati</name>
    <name type="common">Zygosaccharomyces fermentati</name>
    <dbReference type="NCBI Taxonomy" id="4955"/>
    <lineage>
        <taxon>Eukaryota</taxon>
        <taxon>Fungi</taxon>
        <taxon>Dikarya</taxon>
        <taxon>Ascomycota</taxon>
        <taxon>Saccharomycotina</taxon>
        <taxon>Saccharomycetes</taxon>
        <taxon>Saccharomycetales</taxon>
        <taxon>Saccharomycetaceae</taxon>
        <taxon>Lachancea</taxon>
    </lineage>
</organism>
<accession>A0A1G4M6I9</accession>
<sequence>MSSLEIGDTKNASESSKDQNAEQVVTVFDLASEIEKSLKDVMHQVLENDKEFQERFQSIEEKLKAMESQSTSSDYS</sequence>
<dbReference type="OrthoDB" id="4066296at2759"/>
<name>A0A1G4M6I9_LACFM</name>
<dbReference type="OMA" id="NHTEDRN"/>
<reference evidence="2 3" key="1">
    <citation type="submission" date="2016-03" db="EMBL/GenBank/DDBJ databases">
        <authorList>
            <person name="Devillers H."/>
        </authorList>
    </citation>
    <scope>NUCLEOTIDE SEQUENCE [LARGE SCALE GENOMIC DNA]</scope>
    <source>
        <strain evidence="2">CBS 6772</strain>
    </source>
</reference>
<dbReference type="EMBL" id="LT598487">
    <property type="protein sequence ID" value="SCV99456.1"/>
    <property type="molecule type" value="Genomic_DNA"/>
</dbReference>
<evidence type="ECO:0000313" key="2">
    <source>
        <dbReference type="EMBL" id="SCV99456.1"/>
    </source>
</evidence>
<dbReference type="AlphaFoldDB" id="A0A1G4M6I9"/>
<feature type="region of interest" description="Disordered" evidence="1">
    <location>
        <begin position="1"/>
        <end position="22"/>
    </location>
</feature>
<evidence type="ECO:0000313" key="3">
    <source>
        <dbReference type="Proteomes" id="UP000190831"/>
    </source>
</evidence>